<dbReference type="PANTHER" id="PTHR21015:SF22">
    <property type="entry name" value="GLYCOSYLTRANSFERASE"/>
    <property type="match status" value="1"/>
</dbReference>
<organism evidence="2 3">
    <name type="scientific">Ginsengibacter hankyongi</name>
    <dbReference type="NCBI Taxonomy" id="2607284"/>
    <lineage>
        <taxon>Bacteria</taxon>
        <taxon>Pseudomonadati</taxon>
        <taxon>Bacteroidota</taxon>
        <taxon>Chitinophagia</taxon>
        <taxon>Chitinophagales</taxon>
        <taxon>Chitinophagaceae</taxon>
        <taxon>Ginsengibacter</taxon>
    </lineage>
</organism>
<gene>
    <name evidence="2" type="ORF">FW778_07870</name>
</gene>
<evidence type="ECO:0000259" key="1">
    <source>
        <dbReference type="Pfam" id="PF04101"/>
    </source>
</evidence>
<dbReference type="SUPFAM" id="SSF53756">
    <property type="entry name" value="UDP-Glycosyltransferase/glycogen phosphorylase"/>
    <property type="match status" value="1"/>
</dbReference>
<dbReference type="EMBL" id="VYQF01000001">
    <property type="protein sequence ID" value="KAA9041921.1"/>
    <property type="molecule type" value="Genomic_DNA"/>
</dbReference>
<feature type="domain" description="Glycosyl transferase family 28 C-terminal" evidence="1">
    <location>
        <begin position="237"/>
        <end position="337"/>
    </location>
</feature>
<evidence type="ECO:0000313" key="2">
    <source>
        <dbReference type="EMBL" id="KAA9041921.1"/>
    </source>
</evidence>
<dbReference type="PANTHER" id="PTHR21015">
    <property type="entry name" value="UDP-N-ACETYLGLUCOSAMINE--N-ACETYLMURAMYL-(PENTAPEPTIDE) PYROPHOSPHORYL-UNDECAPRENOL N-ACETYLGLUCOSAMINE TRANSFERASE 1"/>
    <property type="match status" value="1"/>
</dbReference>
<comment type="caution">
    <text evidence="2">The sequence shown here is derived from an EMBL/GenBank/DDBJ whole genome shotgun (WGS) entry which is preliminary data.</text>
</comment>
<reference evidence="2 3" key="1">
    <citation type="submission" date="2019-09" db="EMBL/GenBank/DDBJ databases">
        <title>Draft genome sequence of Ginsengibacter sp. BR5-29.</title>
        <authorList>
            <person name="Im W.-T."/>
        </authorList>
    </citation>
    <scope>NUCLEOTIDE SEQUENCE [LARGE SCALE GENOMIC DNA]</scope>
    <source>
        <strain evidence="2 3">BR5-29</strain>
    </source>
</reference>
<keyword evidence="3" id="KW-1185">Reference proteome</keyword>
<protein>
    <submittedName>
        <fullName evidence="2">UDP-N-acetylglucosamine--N-acetylmuramyl-(Pentapeptide) pyrophosphoryl-undecaprenol N-acetylglucosamine transferase</fullName>
    </submittedName>
</protein>
<dbReference type="Pfam" id="PF04101">
    <property type="entry name" value="Glyco_tran_28_C"/>
    <property type="match status" value="1"/>
</dbReference>
<sequence>MINGNNFNSLHYKPKILVTPLDWGLGHATRCIPIINELIYHQCEVIIAASGNGFFLLKKEFPSLVILRINSYKIRYSRRKSLLLFKLAVQVPGIAISIWREKLWLKKTITKYKIDAVISDNRPGMNNKKISSVYITHQLLIKTGNSFFEKIAQKIHYHFIKKFNYCWVPDYKVNGLAGELSHQDNSPLNILYIGPLSRFELSNGMQEKYDILISISGPEPQRTMFEKKILSQLCNFNKKVLLVRGLPNQHQDLKTDNELIKIINHLPAHELNKAFQQSKIIISRSGYTTIMDLVKLGKNAVLVPTPGQTEQEYLSNYLMKKNIFYSVEQDKFSLDKIYNYAPISQPVIMERGMDVYKKVIEEFLLSLKPCSLQTH</sequence>
<keyword evidence="2" id="KW-0808">Transferase</keyword>
<dbReference type="Gene3D" id="3.40.50.2000">
    <property type="entry name" value="Glycogen Phosphorylase B"/>
    <property type="match status" value="1"/>
</dbReference>
<dbReference type="RefSeq" id="WP_150414050.1">
    <property type="nucleotide sequence ID" value="NZ_VYQF01000001.1"/>
</dbReference>
<dbReference type="AlphaFoldDB" id="A0A5J5IME7"/>
<dbReference type="InterPro" id="IPR007235">
    <property type="entry name" value="Glyco_trans_28_C"/>
</dbReference>
<proteinExistence type="predicted"/>
<accession>A0A5J5IME7</accession>
<evidence type="ECO:0000313" key="3">
    <source>
        <dbReference type="Proteomes" id="UP000326903"/>
    </source>
</evidence>
<name>A0A5J5IME7_9BACT</name>
<dbReference type="GO" id="GO:0016758">
    <property type="term" value="F:hexosyltransferase activity"/>
    <property type="evidence" value="ECO:0007669"/>
    <property type="project" value="InterPro"/>
</dbReference>
<dbReference type="Proteomes" id="UP000326903">
    <property type="component" value="Unassembled WGS sequence"/>
</dbReference>